<evidence type="ECO:0000256" key="1">
    <source>
        <dbReference type="SAM" id="SignalP"/>
    </source>
</evidence>
<gene>
    <name evidence="3" type="ORF">DNH61_07190</name>
</gene>
<sequence>MKRFNPKKSIRTTLAATVLVAGLVPAWGGYSVQAAESDEVISEVVESENAEMIPPGATAFTDIADSEYQEEIEAAFEAGLIKGYNDGTFRPTETLSRAELVTILGRTLDVEADPAILPYDDTVPTWAAPYLAGLEERDLLGSFANNEMFYPSQAVTNQEAVELISLATDETVWIIGMPGTASDAITRGELTDLMVDHLLD</sequence>
<protein>
    <recommendedName>
        <fullName evidence="2">SLH domain-containing protein</fullName>
    </recommendedName>
</protein>
<accession>A0A2W1LBM8</accession>
<keyword evidence="1" id="KW-0732">Signal</keyword>
<organism evidence="3 4">
    <name type="scientific">Paenibacillus sambharensis</name>
    <dbReference type="NCBI Taxonomy" id="1803190"/>
    <lineage>
        <taxon>Bacteria</taxon>
        <taxon>Bacillati</taxon>
        <taxon>Bacillota</taxon>
        <taxon>Bacilli</taxon>
        <taxon>Bacillales</taxon>
        <taxon>Paenibacillaceae</taxon>
        <taxon>Paenibacillus</taxon>
    </lineage>
</organism>
<comment type="caution">
    <text evidence="3">The sequence shown here is derived from an EMBL/GenBank/DDBJ whole genome shotgun (WGS) entry which is preliminary data.</text>
</comment>
<name>A0A2W1LBM8_9BACL</name>
<dbReference type="RefSeq" id="WP_111145981.1">
    <property type="nucleotide sequence ID" value="NZ_QKRB01000037.1"/>
</dbReference>
<dbReference type="AlphaFoldDB" id="A0A2W1LBM8"/>
<feature type="signal peptide" evidence="1">
    <location>
        <begin position="1"/>
        <end position="34"/>
    </location>
</feature>
<dbReference type="Pfam" id="PF00395">
    <property type="entry name" value="SLH"/>
    <property type="match status" value="2"/>
</dbReference>
<dbReference type="EMBL" id="QKRB01000037">
    <property type="protein sequence ID" value="PZD96576.1"/>
    <property type="molecule type" value="Genomic_DNA"/>
</dbReference>
<evidence type="ECO:0000313" key="3">
    <source>
        <dbReference type="EMBL" id="PZD96576.1"/>
    </source>
</evidence>
<feature type="chain" id="PRO_5016113330" description="SLH domain-containing protein" evidence="1">
    <location>
        <begin position="35"/>
        <end position="200"/>
    </location>
</feature>
<dbReference type="PROSITE" id="PS51272">
    <property type="entry name" value="SLH"/>
    <property type="match status" value="1"/>
</dbReference>
<dbReference type="OrthoDB" id="5845122at2"/>
<keyword evidence="4" id="KW-1185">Reference proteome</keyword>
<reference evidence="3 4" key="1">
    <citation type="submission" date="2018-06" db="EMBL/GenBank/DDBJ databases">
        <title>Paenibacillus imtechensis sp. nov.</title>
        <authorList>
            <person name="Pinnaka A.K."/>
            <person name="Singh H."/>
            <person name="Kaur M."/>
        </authorList>
    </citation>
    <scope>NUCLEOTIDE SEQUENCE [LARGE SCALE GENOMIC DNA]</scope>
    <source>
        <strain evidence="3 4">SMB1</strain>
    </source>
</reference>
<evidence type="ECO:0000313" key="4">
    <source>
        <dbReference type="Proteomes" id="UP000249522"/>
    </source>
</evidence>
<evidence type="ECO:0000259" key="2">
    <source>
        <dbReference type="PROSITE" id="PS51272"/>
    </source>
</evidence>
<dbReference type="InterPro" id="IPR001119">
    <property type="entry name" value="SLH_dom"/>
</dbReference>
<feature type="domain" description="SLH" evidence="2">
    <location>
        <begin position="55"/>
        <end position="118"/>
    </location>
</feature>
<proteinExistence type="predicted"/>
<dbReference type="Proteomes" id="UP000249522">
    <property type="component" value="Unassembled WGS sequence"/>
</dbReference>